<dbReference type="Proteomes" id="UP000268192">
    <property type="component" value="Chromosome"/>
</dbReference>
<accession>A0A3Q8XN43</accession>
<dbReference type="AlphaFoldDB" id="A0A3Q8XN43"/>
<evidence type="ECO:0000313" key="2">
    <source>
        <dbReference type="Proteomes" id="UP000268192"/>
    </source>
</evidence>
<proteinExistence type="predicted"/>
<protein>
    <recommendedName>
        <fullName evidence="3">Polyhydroxyalkanoic acid synthase</fullName>
    </recommendedName>
</protein>
<evidence type="ECO:0000313" key="1">
    <source>
        <dbReference type="EMBL" id="AZN71292.1"/>
    </source>
</evidence>
<dbReference type="KEGG" id="abaw:D5400_08435"/>
<dbReference type="InterPro" id="IPR013433">
    <property type="entry name" value="PHA_gran_rgn"/>
</dbReference>
<evidence type="ECO:0008006" key="3">
    <source>
        <dbReference type="Google" id="ProtNLM"/>
    </source>
</evidence>
<organism evidence="1 2">
    <name type="scientific">Georhizobium profundi</name>
    <dbReference type="NCBI Taxonomy" id="2341112"/>
    <lineage>
        <taxon>Bacteria</taxon>
        <taxon>Pseudomonadati</taxon>
        <taxon>Pseudomonadota</taxon>
        <taxon>Alphaproteobacteria</taxon>
        <taxon>Hyphomicrobiales</taxon>
        <taxon>Rhizobiaceae</taxon>
        <taxon>Georhizobium</taxon>
    </lineage>
</organism>
<dbReference type="EMBL" id="CP032509">
    <property type="protein sequence ID" value="AZN71292.1"/>
    <property type="molecule type" value="Genomic_DNA"/>
</dbReference>
<name>A0A3Q8XN43_9HYPH</name>
<dbReference type="OrthoDB" id="8853368at2"/>
<keyword evidence="2" id="KW-1185">Reference proteome</keyword>
<dbReference type="Pfam" id="PF09650">
    <property type="entry name" value="PHA_gran_rgn"/>
    <property type="match status" value="1"/>
</dbReference>
<reference evidence="1 2" key="1">
    <citation type="submission" date="2018-09" db="EMBL/GenBank/DDBJ databases">
        <title>Marinorhizobium profundi gen. nov., sp. nov., isolated from a deep-sea sediment sample from the New Britain Trench and proposal of Marinorhizobiaceae fam. nov. in the order Rhizobiales of the class Alphaproteobacteria.</title>
        <authorList>
            <person name="Cao J."/>
        </authorList>
    </citation>
    <scope>NUCLEOTIDE SEQUENCE [LARGE SCALE GENOMIC DNA]</scope>
    <source>
        <strain evidence="1 2">WS11</strain>
    </source>
</reference>
<dbReference type="RefSeq" id="WP_126009474.1">
    <property type="nucleotide sequence ID" value="NZ_CP032509.1"/>
</dbReference>
<sequence>MAETVTVEIPHRLTKLEARQRLEGGLQRVHEQVAGRAVNVEQEWSGDHLDFKAGMMGQTISGRLDVEDNVVKLELDLPWLLASLATTIKGRLQKEGTLLLEKK</sequence>
<gene>
    <name evidence="1" type="ORF">D5400_08435</name>
</gene>